<proteinExistence type="predicted"/>
<organism evidence="2 3">
    <name type="scientific">Vallicoccus soli</name>
    <dbReference type="NCBI Taxonomy" id="2339232"/>
    <lineage>
        <taxon>Bacteria</taxon>
        <taxon>Bacillati</taxon>
        <taxon>Actinomycetota</taxon>
        <taxon>Actinomycetes</taxon>
        <taxon>Motilibacterales</taxon>
        <taxon>Vallicoccaceae</taxon>
        <taxon>Vallicoccus</taxon>
    </lineage>
</organism>
<protein>
    <recommendedName>
        <fullName evidence="1">Actinobacteria/chloroflexi VLRF1 release factor domain-containing protein</fullName>
    </recommendedName>
</protein>
<accession>A0A3A3Z0K0</accession>
<comment type="caution">
    <text evidence="2">The sequence shown here is derived from an EMBL/GenBank/DDBJ whole genome shotgun (WGS) entry which is preliminary data.</text>
</comment>
<evidence type="ECO:0000313" key="3">
    <source>
        <dbReference type="Proteomes" id="UP000265614"/>
    </source>
</evidence>
<dbReference type="OrthoDB" id="3728778at2"/>
<dbReference type="InterPro" id="IPR042226">
    <property type="entry name" value="eFR1_2_sf"/>
</dbReference>
<name>A0A3A3Z0K0_9ACTN</name>
<dbReference type="Pfam" id="PF18859">
    <property type="entry name" value="acVLRF1"/>
    <property type="match status" value="1"/>
</dbReference>
<evidence type="ECO:0000259" key="1">
    <source>
        <dbReference type="Pfam" id="PF18859"/>
    </source>
</evidence>
<dbReference type="Gene3D" id="3.30.420.60">
    <property type="entry name" value="eRF1 domain 2"/>
    <property type="match status" value="1"/>
</dbReference>
<dbReference type="SUPFAM" id="SSF53137">
    <property type="entry name" value="Translational machinery components"/>
    <property type="match status" value="1"/>
</dbReference>
<keyword evidence="3" id="KW-1185">Reference proteome</keyword>
<feature type="domain" description="Actinobacteria/chloroflexi VLRF1 release factor" evidence="1">
    <location>
        <begin position="59"/>
        <end position="187"/>
    </location>
</feature>
<reference evidence="2 3" key="1">
    <citation type="submission" date="2018-09" db="EMBL/GenBank/DDBJ databases">
        <title>YIM 75000 draft genome.</title>
        <authorList>
            <person name="Tang S."/>
            <person name="Feng Y."/>
        </authorList>
    </citation>
    <scope>NUCLEOTIDE SEQUENCE [LARGE SCALE GENOMIC DNA]</scope>
    <source>
        <strain evidence="2 3">YIM 75000</strain>
    </source>
</reference>
<dbReference type="InterPro" id="IPR040783">
    <property type="entry name" value="VLRF1"/>
</dbReference>
<dbReference type="Proteomes" id="UP000265614">
    <property type="component" value="Unassembled WGS sequence"/>
</dbReference>
<evidence type="ECO:0000313" key="2">
    <source>
        <dbReference type="EMBL" id="RJK93872.1"/>
    </source>
</evidence>
<dbReference type="AlphaFoldDB" id="A0A3A3Z0K0"/>
<sequence length="200" mass="21108">MTPPGPPGAPGRPVHVAPERLERWLATFAERHGGAAPRDGRWVAGDGSWAVVGDPPPARLGLLLVRRGGFAAGVADGPRLVASKVGRRRVQGRTAAGGWSQQRFARRREGQARELAGAAADLAARLLLPAAYDLLVTGGDRPLVGEVLADPRLAPLRPLVAERVLDVPDPRLDVLRDALATARAVPVRVHDVLRDGPPAP</sequence>
<dbReference type="EMBL" id="QZEZ01000008">
    <property type="protein sequence ID" value="RJK93872.1"/>
    <property type="molecule type" value="Genomic_DNA"/>
</dbReference>
<gene>
    <name evidence="2" type="ORF">D5H78_15690</name>
</gene>
<dbReference type="NCBIfam" id="NF041024">
    <property type="entry name" value="acVLRF1_NCBI"/>
    <property type="match status" value="1"/>
</dbReference>